<dbReference type="AlphaFoldDB" id="A0AAW0EE94"/>
<reference evidence="2 3" key="1">
    <citation type="journal article" date="2024" name="J Genomics">
        <title>Draft genome sequencing and assembly of Favolaschia claudopus CIRM-BRFM 2984 isolated from oak limbs.</title>
        <authorList>
            <person name="Navarro D."/>
            <person name="Drula E."/>
            <person name="Chaduli D."/>
            <person name="Cazenave R."/>
            <person name="Ahrendt S."/>
            <person name="Wang J."/>
            <person name="Lipzen A."/>
            <person name="Daum C."/>
            <person name="Barry K."/>
            <person name="Grigoriev I.V."/>
            <person name="Favel A."/>
            <person name="Rosso M.N."/>
            <person name="Martin F."/>
        </authorList>
    </citation>
    <scope>NUCLEOTIDE SEQUENCE [LARGE SCALE GENOMIC DNA]</scope>
    <source>
        <strain evidence="2 3">CIRM-BRFM 2984</strain>
    </source>
</reference>
<evidence type="ECO:0000313" key="2">
    <source>
        <dbReference type="EMBL" id="KAK7062435.1"/>
    </source>
</evidence>
<name>A0AAW0EE94_9AGAR</name>
<keyword evidence="3" id="KW-1185">Reference proteome</keyword>
<evidence type="ECO:0000313" key="3">
    <source>
        <dbReference type="Proteomes" id="UP001362999"/>
    </source>
</evidence>
<accession>A0AAW0EE94</accession>
<evidence type="ECO:0000256" key="1">
    <source>
        <dbReference type="SAM" id="MobiDB-lite"/>
    </source>
</evidence>
<feature type="region of interest" description="Disordered" evidence="1">
    <location>
        <begin position="1"/>
        <end position="22"/>
    </location>
</feature>
<dbReference type="SUPFAM" id="SSF52047">
    <property type="entry name" value="RNI-like"/>
    <property type="match status" value="1"/>
</dbReference>
<comment type="caution">
    <text evidence="2">The sequence shown here is derived from an EMBL/GenBank/DDBJ whole genome shotgun (WGS) entry which is preliminary data.</text>
</comment>
<evidence type="ECO:0008006" key="4">
    <source>
        <dbReference type="Google" id="ProtNLM"/>
    </source>
</evidence>
<gene>
    <name evidence="2" type="ORF">R3P38DRAFT_696543</name>
</gene>
<proteinExistence type="predicted"/>
<sequence>MTRSASKRAIGPVTPNDSELSAQTPHAFAHETTASVSHATSTERCSQSAVQRTPPEVLCEIFRWTSLHGFTRKVECQTIPVAPWMLSHVSQSWRDAARGDGSLWSHIKIQVYGTPSHKYPLRNFEAAYPFAALEAQIHLSGTIPLFVEFYAGADCPDSRHSKLEAVLDLLLAHSNRWEQVIMHTEACSAPLRALSGLLGRLDRLACLDFRASQWPVELLGIFVIAPSLREVVTPCGDLLRRDRLISLPWHQITKLHLTDICSFDTLIKILRQTQNLVECVLDGYYLDAVSCTQTLVTLPHLRVLTLSSPGLTSCLIAPKLLILQIELVAEHIPDFLHRSGNRLRQLVLISSYYCNPGTIIAILSQAYRLTDLDVFLPSDSNTHSAYDVLLKRLFPALTFTQTARTSRKICPNLTRLCIDLSYLDFTFFEPNGPVPGHFCDMLESRWNIQPSARSLRTVHISPPWRVPRSIWRRLEIMRGAGLDVKGYLPLLA</sequence>
<protein>
    <recommendedName>
        <fullName evidence="4">F-box domain-containing protein</fullName>
    </recommendedName>
</protein>
<dbReference type="EMBL" id="JAWWNJ010000002">
    <property type="protein sequence ID" value="KAK7062435.1"/>
    <property type="molecule type" value="Genomic_DNA"/>
</dbReference>
<dbReference type="Proteomes" id="UP001362999">
    <property type="component" value="Unassembled WGS sequence"/>
</dbReference>
<organism evidence="2 3">
    <name type="scientific">Favolaschia claudopus</name>
    <dbReference type="NCBI Taxonomy" id="2862362"/>
    <lineage>
        <taxon>Eukaryota</taxon>
        <taxon>Fungi</taxon>
        <taxon>Dikarya</taxon>
        <taxon>Basidiomycota</taxon>
        <taxon>Agaricomycotina</taxon>
        <taxon>Agaricomycetes</taxon>
        <taxon>Agaricomycetidae</taxon>
        <taxon>Agaricales</taxon>
        <taxon>Marasmiineae</taxon>
        <taxon>Mycenaceae</taxon>
        <taxon>Favolaschia</taxon>
    </lineage>
</organism>